<dbReference type="AlphaFoldDB" id="A0A1X3G397"/>
<proteinExistence type="predicted"/>
<gene>
    <name evidence="1" type="ORF">BSZ18_05070</name>
</gene>
<evidence type="ECO:0000313" key="2">
    <source>
        <dbReference type="Proteomes" id="UP000193553"/>
    </source>
</evidence>
<protein>
    <submittedName>
        <fullName evidence="1">Uncharacterized protein</fullName>
    </submittedName>
</protein>
<evidence type="ECO:0000313" key="1">
    <source>
        <dbReference type="EMBL" id="OSJ16941.1"/>
    </source>
</evidence>
<organism evidence="1 2">
    <name type="scientific">Bradyrhizobium canariense</name>
    <dbReference type="NCBI Taxonomy" id="255045"/>
    <lineage>
        <taxon>Bacteria</taxon>
        <taxon>Pseudomonadati</taxon>
        <taxon>Pseudomonadota</taxon>
        <taxon>Alphaproteobacteria</taxon>
        <taxon>Hyphomicrobiales</taxon>
        <taxon>Nitrobacteraceae</taxon>
        <taxon>Bradyrhizobium</taxon>
    </lineage>
</organism>
<dbReference type="OrthoDB" id="8779602at2"/>
<dbReference type="Proteomes" id="UP000193553">
    <property type="component" value="Unassembled WGS sequence"/>
</dbReference>
<comment type="caution">
    <text evidence="1">The sequence shown here is derived from an EMBL/GenBank/DDBJ whole genome shotgun (WGS) entry which is preliminary data.</text>
</comment>
<accession>A0A1X3G397</accession>
<dbReference type="EMBL" id="NAFI01000146">
    <property type="protein sequence ID" value="OSJ16941.1"/>
    <property type="molecule type" value="Genomic_DNA"/>
</dbReference>
<sequence length="73" mass="8176">MPIQVVMDSTGDSRHFFDANDAREVAKAEQRFRELRNVGFTAAVRTGSNQVSQIRSFDPTAEETLFFPRLVGG</sequence>
<reference evidence="1 2" key="1">
    <citation type="submission" date="2017-03" db="EMBL/GenBank/DDBJ databases">
        <title>Whole genome sequences of fourteen strains of Bradyrhizobium canariense and one strain of Bradyrhizobium japonicum isolated from Lupinus (Papilionoideae: Genisteae) species in Algeria.</title>
        <authorList>
            <person name="Crovadore J."/>
            <person name="Chekireb D."/>
            <person name="Brachmann A."/>
            <person name="Chablais R."/>
            <person name="Cochard B."/>
            <person name="Lefort F."/>
        </authorList>
    </citation>
    <scope>NUCLEOTIDE SEQUENCE [LARGE SCALE GENOMIC DNA]</scope>
    <source>
        <strain evidence="1 2">UBMA195</strain>
    </source>
</reference>
<dbReference type="RefSeq" id="WP_026232889.1">
    <property type="nucleotide sequence ID" value="NZ_NAFC01000172.1"/>
</dbReference>
<name>A0A1X3G397_9BRAD</name>